<reference evidence="2" key="1">
    <citation type="submission" date="2020-05" db="EMBL/GenBank/DDBJ databases">
        <title>Frigoriglobus tundricola gen. nov., sp. nov., a psychrotolerant cellulolytic planctomycete of the family Gemmataceae with two divergent copies of 16S rRNA gene.</title>
        <authorList>
            <person name="Kulichevskaya I.S."/>
            <person name="Ivanova A.A."/>
            <person name="Naumoff D.G."/>
            <person name="Beletsky A.V."/>
            <person name="Rijpstra W.I.C."/>
            <person name="Sinninghe Damste J.S."/>
            <person name="Mardanov A.V."/>
            <person name="Ravin N.V."/>
            <person name="Dedysh S.N."/>
        </authorList>
    </citation>
    <scope>NUCLEOTIDE SEQUENCE [LARGE SCALE GENOMIC DNA]</scope>
    <source>
        <strain evidence="2">PL17</strain>
    </source>
</reference>
<dbReference type="InterPro" id="IPR022385">
    <property type="entry name" value="Rhs_assc_core"/>
</dbReference>
<sequence length="258" mass="28776">MYDPTIGRWLTPDPIGFAGGDANIYRFEGNDPENHVDPSGEKIVALKSKSIVPDDSMVFVYIPDSYGGDINDYVSQIYPQYKIYMYDKDFNDKVLKEAFPLRFFISGAAKDSQLEKEIAAILTIAKGASVPVAIPGLGSEMGNPEKYGDPCVRWTKKVEDAWTKLTKGRNTTLKFYRMELRYPSNTSEKHSIIILSYKLNGNTSLLGLDIGSVNAVMGNDTRYTSFFFDPNSAAADGKLNKEFTEDLAGWLKAMRGQK</sequence>
<name>A0A6M5YIV3_9BACT</name>
<gene>
    <name evidence="1" type="ORF">FTUN_0765</name>
</gene>
<protein>
    <recommendedName>
        <fullName evidence="3">RHS repeat-associated core domain-containing protein</fullName>
    </recommendedName>
</protein>
<dbReference type="RefSeq" id="WP_227254735.1">
    <property type="nucleotide sequence ID" value="NZ_CP053452.2"/>
</dbReference>
<dbReference type="KEGG" id="ftj:FTUN_0765"/>
<evidence type="ECO:0008006" key="3">
    <source>
        <dbReference type="Google" id="ProtNLM"/>
    </source>
</evidence>
<evidence type="ECO:0000313" key="1">
    <source>
        <dbReference type="EMBL" id="QJW93260.1"/>
    </source>
</evidence>
<evidence type="ECO:0000313" key="2">
    <source>
        <dbReference type="Proteomes" id="UP000503447"/>
    </source>
</evidence>
<dbReference type="Proteomes" id="UP000503447">
    <property type="component" value="Chromosome"/>
</dbReference>
<dbReference type="Gene3D" id="2.180.10.10">
    <property type="entry name" value="RHS repeat-associated core"/>
    <property type="match status" value="1"/>
</dbReference>
<proteinExistence type="predicted"/>
<organism evidence="1 2">
    <name type="scientific">Frigoriglobus tundricola</name>
    <dbReference type="NCBI Taxonomy" id="2774151"/>
    <lineage>
        <taxon>Bacteria</taxon>
        <taxon>Pseudomonadati</taxon>
        <taxon>Planctomycetota</taxon>
        <taxon>Planctomycetia</taxon>
        <taxon>Gemmatales</taxon>
        <taxon>Gemmataceae</taxon>
        <taxon>Frigoriglobus</taxon>
    </lineage>
</organism>
<dbReference type="AlphaFoldDB" id="A0A6M5YIV3"/>
<accession>A0A6M5YIV3</accession>
<keyword evidence="2" id="KW-1185">Reference proteome</keyword>
<dbReference type="NCBIfam" id="TIGR03696">
    <property type="entry name" value="Rhs_assc_core"/>
    <property type="match status" value="1"/>
</dbReference>
<dbReference type="EMBL" id="CP053452">
    <property type="protein sequence ID" value="QJW93260.1"/>
    <property type="molecule type" value="Genomic_DNA"/>
</dbReference>